<dbReference type="Pfam" id="PF14022">
    <property type="entry name" value="DUF4238"/>
    <property type="match status" value="1"/>
</dbReference>
<evidence type="ECO:0000256" key="1">
    <source>
        <dbReference type="SAM" id="Coils"/>
    </source>
</evidence>
<dbReference type="Proteomes" id="UP000053820">
    <property type="component" value="Unassembled WGS sequence"/>
</dbReference>
<accession>A0A0C9V9B8</accession>
<sequence>MPAKKNGKNKSVRSTDQYHHFIPRFILRRFQVGPVRSKAERQREFKRTGINPEHVLYYDIAAGTLDTRPIGKVYGVLNLYGDKHNQENVNELEEKLAILEREAAVIIKDMHEALPAGKFCLKRRPLEALRKFLFIMHYRQAVVAPVYFQEDHPQNAGGRQWIEHFKKSRGLESAIDVWVYMLRYYLDHSHSQLMLLAAGVVDKYDIDNIFNLATGSQIPHDIEDFPAVTYQSLAGGFFMCIWEAAEGEEFVLPYNGFGLWEGGIPIDGKVDGRSSLHRIFVMSPRIVVVLRSTILRPENIGLVRAPMFSSLLDIAQDPPIATYAGGNSGIEGKTVSEVESYRTSKQAEEDLFTFTITKLSPSQTTAVNNVFLKNVAAKTSLTFLSKDCMLRTARAFCSNIAYYPEIPKFTSLIQLLSSEAPVPNKAAAGEGDPLELVDVELFKLLMDISADTKTFVSAYDRAKAVLAVVERKRYSASEFASQYHRQVTAAYDTFRRDCSGDNHNLGELPGAIAPLLETIPSNISALVFGLLVPIMRAAGFKQMPAGKSDLETLQAEVAVVGFLERVSRNLEAWYKLMTSSKDAASVLSKLFKRNTPSDSFVGSFLAFTRSESGSGAFESEYNKTYTLHRAICVSGPTTNPLSSYCASWIATTTLGFSVFRPTDGDARPNARLAQKLPQAQWTPVMEMMKDIFAQKGYKFSPGAIGDPQAERQRIADEVVVFGTIDWLARNRFNMLDNFCRSCNISLIQLVVSGDNDTK</sequence>
<feature type="coiled-coil region" evidence="1">
    <location>
        <begin position="82"/>
        <end position="109"/>
    </location>
</feature>
<dbReference type="EMBL" id="KN839856">
    <property type="protein sequence ID" value="KIJ62269.1"/>
    <property type="molecule type" value="Genomic_DNA"/>
</dbReference>
<reference evidence="2 3" key="1">
    <citation type="submission" date="2014-04" db="EMBL/GenBank/DDBJ databases">
        <title>Evolutionary Origins and Diversification of the Mycorrhizal Mutualists.</title>
        <authorList>
            <consortium name="DOE Joint Genome Institute"/>
            <consortium name="Mycorrhizal Genomics Consortium"/>
            <person name="Kohler A."/>
            <person name="Kuo A."/>
            <person name="Nagy L.G."/>
            <person name="Floudas D."/>
            <person name="Copeland A."/>
            <person name="Barry K.W."/>
            <person name="Cichocki N."/>
            <person name="Veneault-Fourrey C."/>
            <person name="LaButti K."/>
            <person name="Lindquist E.A."/>
            <person name="Lipzen A."/>
            <person name="Lundell T."/>
            <person name="Morin E."/>
            <person name="Murat C."/>
            <person name="Riley R."/>
            <person name="Ohm R."/>
            <person name="Sun H."/>
            <person name="Tunlid A."/>
            <person name="Henrissat B."/>
            <person name="Grigoriev I.V."/>
            <person name="Hibbett D.S."/>
            <person name="Martin F."/>
        </authorList>
    </citation>
    <scope>NUCLEOTIDE SEQUENCE [LARGE SCALE GENOMIC DNA]</scope>
    <source>
        <strain evidence="2 3">MD-312</strain>
    </source>
</reference>
<evidence type="ECO:0000313" key="3">
    <source>
        <dbReference type="Proteomes" id="UP000053820"/>
    </source>
</evidence>
<keyword evidence="3" id="KW-1185">Reference proteome</keyword>
<evidence type="ECO:0008006" key="4">
    <source>
        <dbReference type="Google" id="ProtNLM"/>
    </source>
</evidence>
<dbReference type="AlphaFoldDB" id="A0A0C9V9B8"/>
<dbReference type="HOGENOM" id="CLU_025751_0_0_1"/>
<name>A0A0C9V9B8_9AGAM</name>
<protein>
    <recommendedName>
        <fullName evidence="4">DUF4238 domain-containing protein</fullName>
    </recommendedName>
</protein>
<gene>
    <name evidence="2" type="ORF">HYDPIDRAFT_114761</name>
</gene>
<dbReference type="OrthoDB" id="5340163at2759"/>
<proteinExistence type="predicted"/>
<keyword evidence="1" id="KW-0175">Coiled coil</keyword>
<organism evidence="2 3">
    <name type="scientific">Hydnomerulius pinastri MD-312</name>
    <dbReference type="NCBI Taxonomy" id="994086"/>
    <lineage>
        <taxon>Eukaryota</taxon>
        <taxon>Fungi</taxon>
        <taxon>Dikarya</taxon>
        <taxon>Basidiomycota</taxon>
        <taxon>Agaricomycotina</taxon>
        <taxon>Agaricomycetes</taxon>
        <taxon>Agaricomycetidae</taxon>
        <taxon>Boletales</taxon>
        <taxon>Boletales incertae sedis</taxon>
        <taxon>Leucogyrophana</taxon>
    </lineage>
</organism>
<evidence type="ECO:0000313" key="2">
    <source>
        <dbReference type="EMBL" id="KIJ62269.1"/>
    </source>
</evidence>
<dbReference type="InterPro" id="IPR025332">
    <property type="entry name" value="DUF4238"/>
</dbReference>